<feature type="domain" description="UPF0261" evidence="2">
    <location>
        <begin position="192"/>
        <end position="413"/>
    </location>
</feature>
<dbReference type="NCBIfam" id="NF002674">
    <property type="entry name" value="PRK02399.1-2"/>
    <property type="match status" value="1"/>
</dbReference>
<dbReference type="InterPro" id="IPR051353">
    <property type="entry name" value="Tobamovirus_resist_UPF0261"/>
</dbReference>
<dbReference type="Gene3D" id="3.40.50.12020">
    <property type="entry name" value="Uncharacterised protein family UPF0261, NN domain"/>
    <property type="match status" value="1"/>
</dbReference>
<dbReference type="PANTHER" id="PTHR31862:SF1">
    <property type="entry name" value="UPF0261 DOMAIN PROTEIN (AFU_ORTHOLOGUE AFUA_1G10120)"/>
    <property type="match status" value="1"/>
</dbReference>
<feature type="domain" description="UPF0261" evidence="1">
    <location>
        <begin position="6"/>
        <end position="178"/>
    </location>
</feature>
<dbReference type="OMA" id="RIAITMF"/>
<dbReference type="eggNOG" id="ENOG502QT37">
    <property type="taxonomic scope" value="Eukaryota"/>
</dbReference>
<dbReference type="STRING" id="321614.Q0UFE1"/>
<proteinExistence type="predicted"/>
<dbReference type="RefSeq" id="XP_001799813.1">
    <property type="nucleotide sequence ID" value="XM_001799761.1"/>
</dbReference>
<protein>
    <submittedName>
        <fullName evidence="3">Uncharacterized protein</fullName>
    </submittedName>
</protein>
<dbReference type="InParanoid" id="Q0UFE1"/>
<dbReference type="EMBL" id="CH445339">
    <property type="protein sequence ID" value="EAT82788.1"/>
    <property type="molecule type" value="Genomic_DNA"/>
</dbReference>
<evidence type="ECO:0000313" key="3">
    <source>
        <dbReference type="EMBL" id="EAT82788.1"/>
    </source>
</evidence>
<dbReference type="Gene3D" id="3.40.50.12030">
    <property type="entry name" value="Uncharacterised protein family UPF0261, NC domain"/>
    <property type="match status" value="1"/>
</dbReference>
<sequence length="451" mass="48653">MSARSCVVLIGTCDTKLEELLFLRDEITRAGTKVLFIDVGRKPVQYDSIDIRQDQLMRDYADDAKVDGLPRGEVIKMMAGCATKAVKQLYDQGYIHGIISAGGSGGTSLAAEVMRNALPIGFPKMIVSTIASGDTGPIVEETDITLMPSVVDVSGLNEILRRVLSNAAQAIVAMSQSYPSPSRNPYRQTAKKKRVGITMFGVTTPAVDAIRKHLEENYDIEAYVFHATGHGGKAMERLVREGGLDAVLDLTTTEICDFYTGGVMSAGPHRLEAAAQAGIPNIISVGATDMTNFGPRNTVPERYTASRKLYEHNPVVTLMRTSKDEAEQVGKFIVDKLTKHAKDPSTIQVWLPTGGISMIAVPGGPFEDGEADSILFQTLKDGLANSGIEVVEDKRAVNEEGFAHDIAEALVQKMGSRTTPGSGALRENPPSRSWLDKVGLVAQFAKVWADP</sequence>
<dbReference type="HOGENOM" id="CLU_036813_1_0_1"/>
<dbReference type="Pfam" id="PF23189">
    <property type="entry name" value="UPF0261_C"/>
    <property type="match status" value="1"/>
</dbReference>
<dbReference type="Proteomes" id="UP000001055">
    <property type="component" value="Unassembled WGS sequence"/>
</dbReference>
<dbReference type="InterPro" id="IPR008322">
    <property type="entry name" value="UPF0261"/>
</dbReference>
<dbReference type="PIRSF" id="PIRSF033271">
    <property type="entry name" value="UCP033271"/>
    <property type="match status" value="1"/>
</dbReference>
<evidence type="ECO:0000259" key="2">
    <source>
        <dbReference type="Pfam" id="PF23189"/>
    </source>
</evidence>
<dbReference type="Pfam" id="PF06792">
    <property type="entry name" value="UPF0261"/>
    <property type="match status" value="1"/>
</dbReference>
<dbReference type="CDD" id="cd15488">
    <property type="entry name" value="Tm-1-like"/>
    <property type="match status" value="1"/>
</dbReference>
<dbReference type="InterPro" id="IPR056778">
    <property type="entry name" value="UPF0261_C"/>
</dbReference>
<dbReference type="KEGG" id="pno:SNOG_09523"/>
<dbReference type="AlphaFoldDB" id="Q0UFE1"/>
<dbReference type="PANTHER" id="PTHR31862">
    <property type="entry name" value="UPF0261 DOMAIN PROTEIN (AFU_ORTHOLOGUE AFUA_1G10120)"/>
    <property type="match status" value="1"/>
</dbReference>
<reference evidence="4" key="1">
    <citation type="journal article" date="2007" name="Plant Cell">
        <title>Dothideomycete-plant interactions illuminated by genome sequencing and EST analysis of the wheat pathogen Stagonospora nodorum.</title>
        <authorList>
            <person name="Hane J.K."/>
            <person name="Lowe R.G."/>
            <person name="Solomon P.S."/>
            <person name="Tan K.C."/>
            <person name="Schoch C.L."/>
            <person name="Spatafora J.W."/>
            <person name="Crous P.W."/>
            <person name="Kodira C."/>
            <person name="Birren B.W."/>
            <person name="Galagan J.E."/>
            <person name="Torriani S.F."/>
            <person name="McDonald B.A."/>
            <person name="Oliver R.P."/>
        </authorList>
    </citation>
    <scope>NUCLEOTIDE SEQUENCE [LARGE SCALE GENOMIC DNA]</scope>
    <source>
        <strain evidence="4">SN15 / ATCC MYA-4574 / FGSC 10173</strain>
    </source>
</reference>
<organism evidence="3 4">
    <name type="scientific">Phaeosphaeria nodorum (strain SN15 / ATCC MYA-4574 / FGSC 10173)</name>
    <name type="common">Glume blotch fungus</name>
    <name type="synonym">Parastagonospora nodorum</name>
    <dbReference type="NCBI Taxonomy" id="321614"/>
    <lineage>
        <taxon>Eukaryota</taxon>
        <taxon>Fungi</taxon>
        <taxon>Dikarya</taxon>
        <taxon>Ascomycota</taxon>
        <taxon>Pezizomycotina</taxon>
        <taxon>Dothideomycetes</taxon>
        <taxon>Pleosporomycetidae</taxon>
        <taxon>Pleosporales</taxon>
        <taxon>Pleosporineae</taxon>
        <taxon>Phaeosphaeriaceae</taxon>
        <taxon>Parastagonospora</taxon>
    </lineage>
</organism>
<dbReference type="VEuPathDB" id="FungiDB:JI435_095230"/>
<gene>
    <name evidence="3" type="ORF">SNOG_09523</name>
</gene>
<dbReference type="InterPro" id="IPR044122">
    <property type="entry name" value="UPF0261_N"/>
</dbReference>
<name>Q0UFE1_PHANO</name>
<accession>Q0UFE1</accession>
<evidence type="ECO:0000313" key="4">
    <source>
        <dbReference type="Proteomes" id="UP000001055"/>
    </source>
</evidence>
<evidence type="ECO:0000259" key="1">
    <source>
        <dbReference type="Pfam" id="PF06792"/>
    </source>
</evidence>
<dbReference type="GeneID" id="5976718"/>